<comment type="subcellular location">
    <subcellularLocation>
        <location evidence="1">Cell membrane</location>
        <topology evidence="1">Multi-pass membrane protein</topology>
    </subcellularLocation>
</comment>
<keyword evidence="9" id="KW-1185">Reference proteome</keyword>
<keyword evidence="4 7" id="KW-0812">Transmembrane</keyword>
<gene>
    <name evidence="8" type="ORF">F8C90_05155</name>
</gene>
<feature type="transmembrane region" description="Helical" evidence="7">
    <location>
        <begin position="89"/>
        <end position="112"/>
    </location>
</feature>
<keyword evidence="2" id="KW-0813">Transport</keyword>
<feature type="transmembrane region" description="Helical" evidence="7">
    <location>
        <begin position="192"/>
        <end position="213"/>
    </location>
</feature>
<dbReference type="AlphaFoldDB" id="A0A6N6NNT6"/>
<proteinExistence type="predicted"/>
<feature type="transmembrane region" description="Helical" evidence="7">
    <location>
        <begin position="14"/>
        <end position="34"/>
    </location>
</feature>
<dbReference type="InterPro" id="IPR048279">
    <property type="entry name" value="MdtK-like"/>
</dbReference>
<protein>
    <submittedName>
        <fullName evidence="8">MATE family efflux transporter</fullName>
    </submittedName>
</protein>
<evidence type="ECO:0000256" key="7">
    <source>
        <dbReference type="SAM" id="Phobius"/>
    </source>
</evidence>
<dbReference type="PANTHER" id="PTHR43823">
    <property type="entry name" value="SPORULATION PROTEIN YKVU"/>
    <property type="match status" value="1"/>
</dbReference>
<dbReference type="EMBL" id="WAJR01000009">
    <property type="protein sequence ID" value="KAB1640763.1"/>
    <property type="molecule type" value="Genomic_DNA"/>
</dbReference>
<organism evidence="8 9">
    <name type="scientific">Ellagibacter isourolithinifaciens</name>
    <dbReference type="NCBI Taxonomy" id="2137581"/>
    <lineage>
        <taxon>Bacteria</taxon>
        <taxon>Bacillati</taxon>
        <taxon>Actinomycetota</taxon>
        <taxon>Coriobacteriia</taxon>
        <taxon>Eggerthellales</taxon>
        <taxon>Eggerthellaceae</taxon>
        <taxon>Ellagibacter</taxon>
    </lineage>
</organism>
<feature type="transmembrane region" description="Helical" evidence="7">
    <location>
        <begin position="132"/>
        <end position="151"/>
    </location>
</feature>
<dbReference type="GO" id="GO:0042910">
    <property type="term" value="F:xenobiotic transmembrane transporter activity"/>
    <property type="evidence" value="ECO:0007669"/>
    <property type="project" value="InterPro"/>
</dbReference>
<evidence type="ECO:0000256" key="3">
    <source>
        <dbReference type="ARBA" id="ARBA00022475"/>
    </source>
</evidence>
<dbReference type="PANTHER" id="PTHR43823:SF3">
    <property type="entry name" value="MULTIDRUG EXPORT PROTEIN MEPA"/>
    <property type="match status" value="1"/>
</dbReference>
<feature type="transmembrane region" description="Helical" evidence="7">
    <location>
        <begin position="243"/>
        <end position="264"/>
    </location>
</feature>
<evidence type="ECO:0000256" key="6">
    <source>
        <dbReference type="ARBA" id="ARBA00023136"/>
    </source>
</evidence>
<evidence type="ECO:0000256" key="2">
    <source>
        <dbReference type="ARBA" id="ARBA00022448"/>
    </source>
</evidence>
<feature type="transmembrane region" description="Helical" evidence="7">
    <location>
        <begin position="54"/>
        <end position="77"/>
    </location>
</feature>
<dbReference type="PIRSF" id="PIRSF006603">
    <property type="entry name" value="DinF"/>
    <property type="match status" value="1"/>
</dbReference>
<dbReference type="Pfam" id="PF01554">
    <property type="entry name" value="MatE"/>
    <property type="match status" value="2"/>
</dbReference>
<keyword evidence="5 7" id="KW-1133">Transmembrane helix</keyword>
<dbReference type="InterPro" id="IPR002528">
    <property type="entry name" value="MATE_fam"/>
</dbReference>
<dbReference type="Proteomes" id="UP000468668">
    <property type="component" value="Unassembled WGS sequence"/>
</dbReference>
<sequence>MAIRISDHFTLGRLARFTAPTCAMMLFTSIYGVIDGLFVSNFVGKESFAALNLVYPLFMMLGALGYMFGTGGTALVAKTLGEGDDKRARGLFSLIVYATLIVGIACGVVVFVAVGSVAGALGAEGSLLEECVVYGSILAFSLPFFMLQETFQSLLTAAGKPKVGLCVMVVAGVANIALDALFIIVFQWGLAGAALATAISEVLGGAIPFLYFARPNSSTLRLGRPLIDVRALGRVCVNGSSELVSNLSMSLVSMVYNFQLMAYIGPDGVAIYGVIQYVAWIAVSLLMGFTVGSSPIISYHYGAKNSAELKGLFRTCLGVMVTGGVLITVLTHLFAHPLAAVFVGYDPALCEMTVAALGEYSLAFIFVGVSIFGSAFFTALNNGLVSALISFLRTLVFECAAVMFLPAIIGVDGIWLSIVVAEIASMFLTGGFLVGLRNHYGYV</sequence>
<accession>A0A6N6NNT6</accession>
<evidence type="ECO:0000313" key="8">
    <source>
        <dbReference type="EMBL" id="KAB1640763.1"/>
    </source>
</evidence>
<evidence type="ECO:0000256" key="4">
    <source>
        <dbReference type="ARBA" id="ARBA00022692"/>
    </source>
</evidence>
<feature type="transmembrane region" description="Helical" evidence="7">
    <location>
        <begin position="312"/>
        <end position="334"/>
    </location>
</feature>
<evidence type="ECO:0000256" key="5">
    <source>
        <dbReference type="ARBA" id="ARBA00022989"/>
    </source>
</evidence>
<dbReference type="GO" id="GO:0005886">
    <property type="term" value="C:plasma membrane"/>
    <property type="evidence" value="ECO:0007669"/>
    <property type="project" value="UniProtKB-SubCell"/>
</dbReference>
<feature type="transmembrane region" description="Helical" evidence="7">
    <location>
        <begin position="270"/>
        <end position="291"/>
    </location>
</feature>
<feature type="transmembrane region" description="Helical" evidence="7">
    <location>
        <begin position="414"/>
        <end position="436"/>
    </location>
</feature>
<name>A0A6N6NNT6_9ACTN</name>
<keyword evidence="6 7" id="KW-0472">Membrane</keyword>
<dbReference type="InterPro" id="IPR051327">
    <property type="entry name" value="MATE_MepA_subfamily"/>
</dbReference>
<feature type="transmembrane region" description="Helical" evidence="7">
    <location>
        <begin position="163"/>
        <end position="186"/>
    </location>
</feature>
<dbReference type="OrthoDB" id="9811110at2"/>
<feature type="transmembrane region" description="Helical" evidence="7">
    <location>
        <begin position="354"/>
        <end position="377"/>
    </location>
</feature>
<dbReference type="GeneID" id="98657792"/>
<evidence type="ECO:0000256" key="1">
    <source>
        <dbReference type="ARBA" id="ARBA00004651"/>
    </source>
</evidence>
<dbReference type="GO" id="GO:0015297">
    <property type="term" value="F:antiporter activity"/>
    <property type="evidence" value="ECO:0007669"/>
    <property type="project" value="InterPro"/>
</dbReference>
<keyword evidence="3" id="KW-1003">Cell membrane</keyword>
<evidence type="ECO:0000313" key="9">
    <source>
        <dbReference type="Proteomes" id="UP000468668"/>
    </source>
</evidence>
<reference evidence="8 9" key="1">
    <citation type="submission" date="2019-09" db="EMBL/GenBank/DDBJ databases">
        <title>Whole genome shotgun sequencing (WGS) of Ellagibacter isourolithinifaciens DSM 104140(T) and Adlercreutzia muris DSM 29508(T).</title>
        <authorList>
            <person name="Stoll D.A."/>
            <person name="Danylec N."/>
            <person name="Huch M."/>
        </authorList>
    </citation>
    <scope>NUCLEOTIDE SEQUENCE [LARGE SCALE GENOMIC DNA]</scope>
    <source>
        <strain evidence="8 9">DSM 104140</strain>
    </source>
</reference>
<dbReference type="RefSeq" id="WP_158049392.1">
    <property type="nucleotide sequence ID" value="NZ_WAJR01000009.1"/>
</dbReference>
<feature type="transmembrane region" description="Helical" evidence="7">
    <location>
        <begin position="384"/>
        <end position="408"/>
    </location>
</feature>
<comment type="caution">
    <text evidence="8">The sequence shown here is derived from an EMBL/GenBank/DDBJ whole genome shotgun (WGS) entry which is preliminary data.</text>
</comment>